<dbReference type="GO" id="GO:0006749">
    <property type="term" value="P:glutathione metabolic process"/>
    <property type="evidence" value="ECO:0007669"/>
    <property type="project" value="TreeGrafter"/>
</dbReference>
<evidence type="ECO:0000259" key="1">
    <source>
        <dbReference type="Pfam" id="PF02538"/>
    </source>
</evidence>
<evidence type="ECO:0000313" key="3">
    <source>
        <dbReference type="Proteomes" id="UP000005324"/>
    </source>
</evidence>
<dbReference type="EMBL" id="ADVL01000242">
    <property type="protein sequence ID" value="EFH12312.1"/>
    <property type="molecule type" value="Genomic_DNA"/>
</dbReference>
<dbReference type="InterPro" id="IPR003692">
    <property type="entry name" value="Hydantoinase_B"/>
</dbReference>
<dbReference type="GO" id="GO:0005829">
    <property type="term" value="C:cytosol"/>
    <property type="evidence" value="ECO:0007669"/>
    <property type="project" value="TreeGrafter"/>
</dbReference>
<dbReference type="RefSeq" id="WP_007006342.1">
    <property type="nucleotide sequence ID" value="NZ_GG771023.1"/>
</dbReference>
<accession>D5RK58</accession>
<proteinExistence type="predicted"/>
<dbReference type="InterPro" id="IPR045079">
    <property type="entry name" value="Oxoprolinase-like"/>
</dbReference>
<dbReference type="GO" id="GO:0017168">
    <property type="term" value="F:5-oxoprolinase (ATP-hydrolyzing) activity"/>
    <property type="evidence" value="ECO:0007669"/>
    <property type="project" value="TreeGrafter"/>
</dbReference>
<dbReference type="Proteomes" id="UP000005324">
    <property type="component" value="Unassembled WGS sequence"/>
</dbReference>
<keyword evidence="3" id="KW-1185">Reference proteome</keyword>
<dbReference type="OrthoDB" id="9761586at2"/>
<dbReference type="AlphaFoldDB" id="D5RK58"/>
<feature type="non-terminal residue" evidence="2">
    <location>
        <position position="550"/>
    </location>
</feature>
<organism evidence="2 3">
    <name type="scientific">Pseudoroseomonas cervicalis ATCC 49957</name>
    <dbReference type="NCBI Taxonomy" id="525371"/>
    <lineage>
        <taxon>Bacteria</taxon>
        <taxon>Pseudomonadati</taxon>
        <taxon>Pseudomonadota</taxon>
        <taxon>Alphaproteobacteria</taxon>
        <taxon>Acetobacterales</taxon>
        <taxon>Roseomonadaceae</taxon>
        <taxon>Roseomonas</taxon>
    </lineage>
</organism>
<dbReference type="HOGENOM" id="CLU_020413_1_0_5"/>
<reference evidence="2 3" key="1">
    <citation type="submission" date="2010-04" db="EMBL/GenBank/DDBJ databases">
        <authorList>
            <person name="Qin X."/>
            <person name="Bachman B."/>
            <person name="Battles P."/>
            <person name="Bell A."/>
            <person name="Bess C."/>
            <person name="Bickham C."/>
            <person name="Chaboub L."/>
            <person name="Chen D."/>
            <person name="Coyle M."/>
            <person name="Deiros D.R."/>
            <person name="Dinh H."/>
            <person name="Forbes L."/>
            <person name="Fowler G."/>
            <person name="Francisco L."/>
            <person name="Fu Q."/>
            <person name="Gubbala S."/>
            <person name="Hale W."/>
            <person name="Han Y."/>
            <person name="Hemphill L."/>
            <person name="Highlander S.K."/>
            <person name="Hirani K."/>
            <person name="Hogues M."/>
            <person name="Jackson L."/>
            <person name="Jakkamsetti A."/>
            <person name="Javaid M."/>
            <person name="Jiang H."/>
            <person name="Korchina V."/>
            <person name="Kovar C."/>
            <person name="Lara F."/>
            <person name="Lee S."/>
            <person name="Mata R."/>
            <person name="Mathew T."/>
            <person name="Moen C."/>
            <person name="Morales K."/>
            <person name="Munidasa M."/>
            <person name="Nazareth L."/>
            <person name="Ngo R."/>
            <person name="Nguyen L."/>
            <person name="Okwuonu G."/>
            <person name="Ongeri F."/>
            <person name="Patil S."/>
            <person name="Petrosino J."/>
            <person name="Pham C."/>
            <person name="Pham P."/>
            <person name="Pu L.-L."/>
            <person name="Puazo M."/>
            <person name="Raj R."/>
            <person name="Reid J."/>
            <person name="Rouhana J."/>
            <person name="Saada N."/>
            <person name="Shang Y."/>
            <person name="Simmons D."/>
            <person name="Thornton R."/>
            <person name="Warren J."/>
            <person name="Weissenberger G."/>
            <person name="Zhang J."/>
            <person name="Zhang L."/>
            <person name="Zhou C."/>
            <person name="Zhu D."/>
            <person name="Muzny D."/>
            <person name="Worley K."/>
            <person name="Gibbs R."/>
        </authorList>
    </citation>
    <scope>NUCLEOTIDE SEQUENCE [LARGE SCALE GENOMIC DNA]</scope>
    <source>
        <strain evidence="2 3">ATCC 49957</strain>
    </source>
</reference>
<dbReference type="PANTHER" id="PTHR11365">
    <property type="entry name" value="5-OXOPROLINASE RELATED"/>
    <property type="match status" value="1"/>
</dbReference>
<comment type="caution">
    <text evidence="2">The sequence shown here is derived from an EMBL/GenBank/DDBJ whole genome shotgun (WGS) entry which is preliminary data.</text>
</comment>
<evidence type="ECO:0000313" key="2">
    <source>
        <dbReference type="EMBL" id="EFH12312.1"/>
    </source>
</evidence>
<feature type="domain" description="Hydantoinase B/oxoprolinase" evidence="1">
    <location>
        <begin position="4"/>
        <end position="531"/>
    </location>
</feature>
<dbReference type="Pfam" id="PF02538">
    <property type="entry name" value="Hydantoinase_B"/>
    <property type="match status" value="1"/>
</dbReference>
<dbReference type="PANTHER" id="PTHR11365:SF23">
    <property type="entry name" value="HYPOTHETICAL 5-OXOPROLINASE (EUROFUNG)-RELATED"/>
    <property type="match status" value="1"/>
</dbReference>
<protein>
    <submittedName>
        <fullName evidence="2">Hydantoinase B/oxoprolinase</fullName>
    </submittedName>
</protein>
<name>D5RK58_9PROT</name>
<gene>
    <name evidence="2" type="primary">hyuB</name>
    <name evidence="2" type="ORF">HMPREF0731_1468</name>
</gene>
<sequence>MRTDPVMLQVLRNHARAAAESMATTLYRTAHSTFVKETEDFTIQLLDADGKSCAVPIDLGATWYPGLDYAAALALVPGGYQPGDIAMTNDPYSGHLATHSPDLVMWKPIFHEGRIIAFAGGHIHNVDVGGAVPASLSRTLTEVHQEGIRIPPAKLYRAGVLDEGLVRVMLANVRVPDQNWGDLKALVAAVNTGERRVLELVRRFGVETVVDGLADLLDYAEAQARAVLAGIPDGEYRFTEYADEDAAGGDPLRLCLRLTIRGDAAELDFTGTDPQTLSSLNVPTGGHPRHSLLLVGAYYVLSALHPGITLNYGTTRAFTCHAPEGSVLNPRFPAAVGMRSLTCGRLRSLIFGAFAQAAPERLPAAPAGATCIVNMAAEDPRTGRRSISAIAPIVGGGGGMPHRDGTDGAGADAAYLKNSPIEITEAEAPVRILRYGLMPDSGGPGAHRGGMAQVMEFQTTAPDAFVTARNRDRSLFQPWGIGGGQPGAAGSFTLNPGTPAARDLMNTDALRLQAGDTLRIVSPAGAGRGDPFARDPAAVLRDVRAGLVSP</sequence>